<evidence type="ECO:0000259" key="3">
    <source>
        <dbReference type="PROSITE" id="PS50003"/>
    </source>
</evidence>
<dbReference type="Proteomes" id="UP000077115">
    <property type="component" value="Unassembled WGS sequence"/>
</dbReference>
<organism evidence="4 5">
    <name type="scientific">Batrachochytrium dendrobatidis (strain JEL423)</name>
    <dbReference type="NCBI Taxonomy" id="403673"/>
    <lineage>
        <taxon>Eukaryota</taxon>
        <taxon>Fungi</taxon>
        <taxon>Fungi incertae sedis</taxon>
        <taxon>Chytridiomycota</taxon>
        <taxon>Chytridiomycota incertae sedis</taxon>
        <taxon>Chytridiomycetes</taxon>
        <taxon>Rhizophydiales</taxon>
        <taxon>Rhizophydiales incertae sedis</taxon>
        <taxon>Batrachochytrium</taxon>
    </lineage>
</organism>
<dbReference type="VEuPathDB" id="FungiDB:BDEG_24033"/>
<dbReference type="InterPro" id="IPR011993">
    <property type="entry name" value="PH-like_dom_sf"/>
</dbReference>
<feature type="compositionally biased region" description="Low complexity" evidence="1">
    <location>
        <begin position="355"/>
        <end position="368"/>
    </location>
</feature>
<dbReference type="InterPro" id="IPR001849">
    <property type="entry name" value="PH_domain"/>
</dbReference>
<dbReference type="InterPro" id="IPR051707">
    <property type="entry name" value="PI-Interact_SigTrans_Reg"/>
</dbReference>
<feature type="domain" description="PH" evidence="3">
    <location>
        <begin position="688"/>
        <end position="788"/>
    </location>
</feature>
<keyword evidence="2" id="KW-0812">Transmembrane</keyword>
<accession>A0A177WJH4</accession>
<keyword evidence="2" id="KW-0472">Membrane</keyword>
<sequence length="789" mass="87409">MNNLFQPTALDSCTSPSSQTLALLKSASLTHAQYDPADPLGKLMAYATLTPIALLVAYTTQCLFSRDLASGFMLLGQLVNEGVNYILKNSIRQDRPTVYSSIYTLRKLRLEYHSLEQVCVGSAVGALMGVVWYVLVQQVLFPLAEYFQVVDGWIGQMFLLRDTRSCGPQMQGHCSPPLQQSIADTATQPSHIEVVHYPFSDESDIDDQQPSQRQSPSPTRLSKHEKQQKPAGCFGSSATETLAKEHIIMSGYLLKKGEQRRSWKRRWFVLRPGMLSYYQSDKEYEILNIIPLADITTIAQVELRKRLFVFGMVTRKRTYYVCASSAVDRDTWMTAIKAAHRSARSSTTTPDLALSGVSGSHPSTSTTPHQVMFSLPAQRPSTQVHRENTPGIIRTNRTTLDEPSQRSPVITRSDTPSILESVATIESVLTIGSNPSSVLVGANTNPAQILTGIPTADEPMLQHLDAPLIPESTETEQRSDLENTVNPNTHEPSRHNSNLSTYAQHASLPAPFSIQPSWSESSSDYLYQSIITSEPSNTSSVHLDIDSTRVSTHSSIANQNNILSMSAPSQLSAGLRAAMLGESVSEQIPTPSNHLKSTSGIGEYAAAASSTSFPSRTQSVLRPGNIRSISDLNLSHSDDPARSHQPFSDYEDDEEENNGSRSKDALEHLTMRQRELYRPALVAMANDQVVRQGYLLKLGGGLPRQWKQRWFVLRNGHLTCYKNSSEYEVLRIISLASILDVLAVDPPRGAHRHIHCFKIVLAKRSMLLCADTNQVAADWVESFQQTLRR</sequence>
<feature type="compositionally biased region" description="Low complexity" evidence="1">
    <location>
        <begin position="208"/>
        <end position="218"/>
    </location>
</feature>
<protein>
    <recommendedName>
        <fullName evidence="3">PH domain-containing protein</fullName>
    </recommendedName>
</protein>
<feature type="region of interest" description="Disordered" evidence="1">
    <location>
        <begin position="345"/>
        <end position="368"/>
    </location>
</feature>
<evidence type="ECO:0000313" key="4">
    <source>
        <dbReference type="EMBL" id="OAJ40278.1"/>
    </source>
</evidence>
<dbReference type="PANTHER" id="PTHR14336">
    <property type="entry name" value="TANDEM PH DOMAIN CONTAINING PROTEIN"/>
    <property type="match status" value="1"/>
</dbReference>
<name>A0A177WJH4_BATDL</name>
<dbReference type="FunFam" id="2.30.29.30:FF:000286">
    <property type="entry name" value="PH-protein kinase domain containing protein"/>
    <property type="match status" value="1"/>
</dbReference>
<proteinExistence type="predicted"/>
<dbReference type="SMART" id="SM00233">
    <property type="entry name" value="PH"/>
    <property type="match status" value="2"/>
</dbReference>
<keyword evidence="2" id="KW-1133">Transmembrane helix</keyword>
<feature type="domain" description="PH" evidence="3">
    <location>
        <begin position="246"/>
        <end position="341"/>
    </location>
</feature>
<feature type="region of interest" description="Disordered" evidence="1">
    <location>
        <begin position="472"/>
        <end position="497"/>
    </location>
</feature>
<dbReference type="Gene3D" id="2.30.29.30">
    <property type="entry name" value="Pleckstrin-homology domain (PH domain)/Phosphotyrosine-binding domain (PTB)"/>
    <property type="match status" value="2"/>
</dbReference>
<evidence type="ECO:0000256" key="2">
    <source>
        <dbReference type="SAM" id="Phobius"/>
    </source>
</evidence>
<dbReference type="PROSITE" id="PS50003">
    <property type="entry name" value="PH_DOMAIN"/>
    <property type="match status" value="2"/>
</dbReference>
<feature type="transmembrane region" description="Helical" evidence="2">
    <location>
        <begin position="115"/>
        <end position="135"/>
    </location>
</feature>
<dbReference type="STRING" id="403673.A0A177WJH4"/>
<evidence type="ECO:0000256" key="1">
    <source>
        <dbReference type="SAM" id="MobiDB-lite"/>
    </source>
</evidence>
<evidence type="ECO:0000313" key="5">
    <source>
        <dbReference type="Proteomes" id="UP000077115"/>
    </source>
</evidence>
<feature type="compositionally biased region" description="Polar residues" evidence="1">
    <location>
        <begin position="482"/>
        <end position="497"/>
    </location>
</feature>
<dbReference type="Pfam" id="PF00169">
    <property type="entry name" value="PH"/>
    <property type="match status" value="2"/>
</dbReference>
<dbReference type="PANTHER" id="PTHR14336:SF8">
    <property type="entry name" value="PROTEIN OPY1"/>
    <property type="match status" value="1"/>
</dbReference>
<dbReference type="AlphaFoldDB" id="A0A177WJH4"/>
<feature type="region of interest" description="Disordered" evidence="1">
    <location>
        <begin position="630"/>
        <end position="665"/>
    </location>
</feature>
<reference evidence="4 5" key="1">
    <citation type="submission" date="2006-10" db="EMBL/GenBank/DDBJ databases">
        <title>The Genome Sequence of Batrachochytrium dendrobatidis JEL423.</title>
        <authorList>
            <consortium name="The Broad Institute Genome Sequencing Platform"/>
            <person name="Birren B."/>
            <person name="Lander E."/>
            <person name="Galagan J."/>
            <person name="Cuomo C."/>
            <person name="Devon K."/>
            <person name="Jaffe D."/>
            <person name="Butler J."/>
            <person name="Alvarez P."/>
            <person name="Gnerre S."/>
            <person name="Grabherr M."/>
            <person name="Kleber M."/>
            <person name="Mauceli E."/>
            <person name="Brockman W."/>
            <person name="Young S."/>
            <person name="LaButti K."/>
            <person name="Sykes S."/>
            <person name="DeCaprio D."/>
            <person name="Crawford M."/>
            <person name="Koehrsen M."/>
            <person name="Engels R."/>
            <person name="Montgomery P."/>
            <person name="Pearson M."/>
            <person name="Howarth C."/>
            <person name="Larson L."/>
            <person name="White J."/>
            <person name="O'Leary S."/>
            <person name="Kodira C."/>
            <person name="Zeng Q."/>
            <person name="Yandava C."/>
            <person name="Alvarado L."/>
            <person name="Longcore J."/>
            <person name="James T."/>
        </authorList>
    </citation>
    <scope>NUCLEOTIDE SEQUENCE [LARGE SCALE GENOMIC DNA]</scope>
    <source>
        <strain evidence="4 5">JEL423</strain>
    </source>
</reference>
<reference evidence="4 5" key="2">
    <citation type="submission" date="2016-05" db="EMBL/GenBank/DDBJ databases">
        <title>Lineage-specific infection strategies underlie the spectrum of fungal disease in amphibians.</title>
        <authorList>
            <person name="Cuomo C.A."/>
            <person name="Farrer R.A."/>
            <person name="James T."/>
            <person name="Longcore J."/>
            <person name="Birren B."/>
        </authorList>
    </citation>
    <scope>NUCLEOTIDE SEQUENCE [LARGE SCALE GENOMIC DNA]</scope>
    <source>
        <strain evidence="4 5">JEL423</strain>
    </source>
</reference>
<dbReference type="OrthoDB" id="302705at2759"/>
<dbReference type="SUPFAM" id="SSF50729">
    <property type="entry name" value="PH domain-like"/>
    <property type="match status" value="2"/>
</dbReference>
<feature type="transmembrane region" description="Helical" evidence="2">
    <location>
        <begin position="43"/>
        <end position="64"/>
    </location>
</feature>
<feature type="region of interest" description="Disordered" evidence="1">
    <location>
        <begin position="202"/>
        <end position="235"/>
    </location>
</feature>
<dbReference type="EMBL" id="DS022304">
    <property type="protein sequence ID" value="OAJ40278.1"/>
    <property type="molecule type" value="Genomic_DNA"/>
</dbReference>
<gene>
    <name evidence="4" type="ORF">BDEG_24033</name>
</gene>